<dbReference type="PANTHER" id="PTHR43440">
    <property type="entry name" value="UREASE"/>
    <property type="match status" value="1"/>
</dbReference>
<dbReference type="EC" id="3.5.1.5" evidence="3"/>
<comment type="PTM">
    <text evidence="7">Carbamylation allows a single lysine to coordinate two nickel ions.</text>
</comment>
<evidence type="ECO:0000313" key="10">
    <source>
        <dbReference type="EMBL" id="RXH79872.1"/>
    </source>
</evidence>
<dbReference type="GO" id="GO:0016151">
    <property type="term" value="F:nickel cation binding"/>
    <property type="evidence" value="ECO:0007669"/>
    <property type="project" value="InterPro"/>
</dbReference>
<organism evidence="10 11">
    <name type="scientific">Malus domestica</name>
    <name type="common">Apple</name>
    <name type="synonym">Pyrus malus</name>
    <dbReference type="NCBI Taxonomy" id="3750"/>
    <lineage>
        <taxon>Eukaryota</taxon>
        <taxon>Viridiplantae</taxon>
        <taxon>Streptophyta</taxon>
        <taxon>Embryophyta</taxon>
        <taxon>Tracheophyta</taxon>
        <taxon>Spermatophyta</taxon>
        <taxon>Magnoliopsida</taxon>
        <taxon>eudicotyledons</taxon>
        <taxon>Gunneridae</taxon>
        <taxon>Pentapetalae</taxon>
        <taxon>rosids</taxon>
        <taxon>fabids</taxon>
        <taxon>Rosales</taxon>
        <taxon>Rosaceae</taxon>
        <taxon>Amygdaloideae</taxon>
        <taxon>Maleae</taxon>
        <taxon>Malus</taxon>
    </lineage>
</organism>
<sequence>MYKGSVSAVISSGDKAAVTAATPLQSKGVDKLSASEGGEIQVKGLQEAVQLITVISREAYANMYGPTTGDRVRLGDTNLFAEIEKDFTVYGDESVLVGNTAKPEGMHGILRAGAMGLKLHEDWGSTPAAIDNCLAVGDQYDIQVNIHTDTLNESGYVEHTIAAFKRRTIHTYQGEGAGGGHAPDIIRVCGVKNVLPSSTNPTRPFTSNTIDEHLDILVGKLADLVLWKPSFFGAKPEMVIKGGAIAWANMRDPNASTSPHLMSHPGPGSTTSQARSITVARYCPLWAPTTPSRFCLWELT</sequence>
<dbReference type="AlphaFoldDB" id="A0A498ICJ7"/>
<feature type="modified residue" description="N6-carboxylysine" evidence="7">
    <location>
        <position position="118"/>
    </location>
</feature>
<dbReference type="PROSITE" id="PS51368">
    <property type="entry name" value="UREASE_3"/>
    <property type="match status" value="2"/>
</dbReference>
<reference evidence="10 11" key="1">
    <citation type="submission" date="2018-10" db="EMBL/GenBank/DDBJ databases">
        <title>A high-quality apple genome assembly.</title>
        <authorList>
            <person name="Hu J."/>
        </authorList>
    </citation>
    <scope>NUCLEOTIDE SEQUENCE [LARGE SCALE GENOMIC DNA]</scope>
    <source>
        <strain evidence="11">cv. HFTH1</strain>
        <tissue evidence="10">Young leaf</tissue>
    </source>
</reference>
<evidence type="ECO:0000256" key="5">
    <source>
        <dbReference type="ARBA" id="ARBA00022723"/>
    </source>
</evidence>
<proteinExistence type="predicted"/>
<dbReference type="EMBL" id="RDQH01000339">
    <property type="protein sequence ID" value="RXH79872.1"/>
    <property type="molecule type" value="Genomic_DNA"/>
</dbReference>
<evidence type="ECO:0000256" key="8">
    <source>
        <dbReference type="PROSITE-ProRule" id="PRU00700"/>
    </source>
</evidence>
<dbReference type="InterPro" id="IPR006680">
    <property type="entry name" value="Amidohydro-rel"/>
</dbReference>
<name>A0A498ICJ7_MALDO</name>
<dbReference type="SUPFAM" id="SSF51338">
    <property type="entry name" value="Composite domain of metallo-dependent hydrolases"/>
    <property type="match status" value="2"/>
</dbReference>
<evidence type="ECO:0000313" key="11">
    <source>
        <dbReference type="Proteomes" id="UP000290289"/>
    </source>
</evidence>
<dbReference type="Proteomes" id="UP000290289">
    <property type="component" value="Chromosome 13"/>
</dbReference>
<dbReference type="Gene3D" id="3.20.20.140">
    <property type="entry name" value="Metal-dependent hydrolases"/>
    <property type="match status" value="1"/>
</dbReference>
<evidence type="ECO:0000256" key="4">
    <source>
        <dbReference type="ARBA" id="ARBA00022596"/>
    </source>
</evidence>
<feature type="domain" description="Urease" evidence="9">
    <location>
        <begin position="218"/>
        <end position="300"/>
    </location>
</feature>
<comment type="pathway">
    <text evidence="2">Nitrogen metabolism; urea degradation; CO(2) and NH(3) from urea (urease route): step 1/1.</text>
</comment>
<comment type="caution">
    <text evidence="10">The sequence shown here is derived from an EMBL/GenBank/DDBJ whole genome shotgun (WGS) entry which is preliminary data.</text>
</comment>
<dbReference type="STRING" id="3750.A0A498ICJ7"/>
<keyword evidence="11" id="KW-1185">Reference proteome</keyword>
<dbReference type="Gene3D" id="2.30.40.10">
    <property type="entry name" value="Urease, subunit C, domain 1"/>
    <property type="match status" value="2"/>
</dbReference>
<dbReference type="InterPro" id="IPR036461">
    <property type="entry name" value="Urease_betasu_sf"/>
</dbReference>
<protein>
    <recommendedName>
        <fullName evidence="3">urease</fullName>
        <ecNumber evidence="3">3.5.1.5</ecNumber>
    </recommendedName>
</protein>
<dbReference type="Gene3D" id="2.10.150.10">
    <property type="entry name" value="Urease, beta subunit"/>
    <property type="match status" value="1"/>
</dbReference>
<comment type="cofactor">
    <cofactor evidence="1">
        <name>Ni cation</name>
        <dbReference type="ChEBI" id="CHEBI:25516"/>
    </cofactor>
</comment>
<accession>A0A498ICJ7</accession>
<dbReference type="GO" id="GO:0043419">
    <property type="term" value="P:urea catabolic process"/>
    <property type="evidence" value="ECO:0007669"/>
    <property type="project" value="UniProtKB-UniPathway"/>
</dbReference>
<feature type="domain" description="Urease" evidence="9">
    <location>
        <begin position="98"/>
        <end position="217"/>
    </location>
</feature>
<keyword evidence="6" id="KW-0378">Hydrolase</keyword>
<dbReference type="InterPro" id="IPR050112">
    <property type="entry name" value="Urease_alpha_subunit"/>
</dbReference>
<dbReference type="Pfam" id="PF00449">
    <property type="entry name" value="Urease_alpha"/>
    <property type="match status" value="1"/>
</dbReference>
<keyword evidence="4" id="KW-0533">Nickel</keyword>
<keyword evidence="5" id="KW-0479">Metal-binding</keyword>
<dbReference type="PANTHER" id="PTHR43440:SF1">
    <property type="entry name" value="UREASE"/>
    <property type="match status" value="1"/>
</dbReference>
<evidence type="ECO:0000256" key="3">
    <source>
        <dbReference type="ARBA" id="ARBA00012934"/>
    </source>
</evidence>
<dbReference type="InterPro" id="IPR032466">
    <property type="entry name" value="Metal_Hydrolase"/>
</dbReference>
<evidence type="ECO:0000259" key="9">
    <source>
        <dbReference type="PROSITE" id="PS51368"/>
    </source>
</evidence>
<evidence type="ECO:0000256" key="1">
    <source>
        <dbReference type="ARBA" id="ARBA00001948"/>
    </source>
</evidence>
<dbReference type="SUPFAM" id="SSF51556">
    <property type="entry name" value="Metallo-dependent hydrolases"/>
    <property type="match status" value="1"/>
</dbReference>
<dbReference type="InterPro" id="IPR011059">
    <property type="entry name" value="Metal-dep_hydrolase_composite"/>
</dbReference>
<dbReference type="InterPro" id="IPR017951">
    <property type="entry name" value="Urease_asu_c"/>
</dbReference>
<dbReference type="InterPro" id="IPR011612">
    <property type="entry name" value="Urease_alpha_N_dom"/>
</dbReference>
<evidence type="ECO:0000256" key="2">
    <source>
        <dbReference type="ARBA" id="ARBA00004897"/>
    </source>
</evidence>
<comment type="caution">
    <text evidence="8">Lacks conserved residue(s) required for the propagation of feature annotation.</text>
</comment>
<dbReference type="UniPathway" id="UPA00258">
    <property type="reaction ID" value="UER00370"/>
</dbReference>
<evidence type="ECO:0000256" key="7">
    <source>
        <dbReference type="PIRSR" id="PIRSR611612-50"/>
    </source>
</evidence>
<evidence type="ECO:0000256" key="6">
    <source>
        <dbReference type="ARBA" id="ARBA00022801"/>
    </source>
</evidence>
<gene>
    <name evidence="10" type="ORF">DVH24_041019</name>
</gene>
<dbReference type="GO" id="GO:0009039">
    <property type="term" value="F:urease activity"/>
    <property type="evidence" value="ECO:0007669"/>
    <property type="project" value="UniProtKB-EC"/>
</dbReference>
<dbReference type="Pfam" id="PF01979">
    <property type="entry name" value="Amidohydro_1"/>
    <property type="match status" value="1"/>
</dbReference>
<feature type="binding site" evidence="8">
    <location>
        <position position="120"/>
    </location>
    <ligand>
        <name>substrate</name>
    </ligand>
</feature>